<dbReference type="GO" id="GO:0071111">
    <property type="term" value="F:cyclic-guanylate-specific phosphodiesterase activity"/>
    <property type="evidence" value="ECO:0007669"/>
    <property type="project" value="UniProtKB-EC"/>
</dbReference>
<feature type="transmembrane region" description="Helical" evidence="2">
    <location>
        <begin position="107"/>
        <end position="128"/>
    </location>
</feature>
<name>A0A916UUG3_9BURK</name>
<dbReference type="Pfam" id="PF00563">
    <property type="entry name" value="EAL"/>
    <property type="match status" value="1"/>
</dbReference>
<feature type="transmembrane region" description="Helical" evidence="2">
    <location>
        <begin position="72"/>
        <end position="95"/>
    </location>
</feature>
<evidence type="ECO:0000256" key="2">
    <source>
        <dbReference type="PROSITE-ProRule" id="PRU00244"/>
    </source>
</evidence>
<feature type="transmembrane region" description="Helical" evidence="2">
    <location>
        <begin position="6"/>
        <end position="30"/>
    </location>
</feature>
<protein>
    <submittedName>
        <fullName evidence="6">Signaling protein</fullName>
    </submittedName>
</protein>
<dbReference type="CDD" id="cd01949">
    <property type="entry name" value="GGDEF"/>
    <property type="match status" value="1"/>
</dbReference>
<dbReference type="InterPro" id="IPR001633">
    <property type="entry name" value="EAL_dom"/>
</dbReference>
<feature type="transmembrane region" description="Helical" evidence="2">
    <location>
        <begin position="215"/>
        <end position="237"/>
    </location>
</feature>
<sequence length="694" mass="75261">MLAAHYESLLVLISITVAVLASYTALDMAGRINSSQQKSGSWWLAGGALAMGIGIWSMHFIGMLAFRLPIALGYDLGITFLSLLIAITASGFALWRISQPTLPLKQLSVSAVLMGIAIAAMHYTGMAAMRMTPGIQYDPLLFATSVVIAIAASGAALWIAFMLRKNTPNVRLARAGAALVMGAAIVGMHYTGMAAANFPEGSICRAAVEGVGPGWLTIVVCIVTLAVLTIALLTSVLDARLESETAKLAQSLAVANKELSQQALQDNLTKLPNRTLLEDRLEQTINKACRTNTRFALMFLDLDGFKAINDSLGHHVGDLLLVDVAHRLKNALRAQDTVARLGGDEFVILLEVKDPEDAAPIADKIVRIIGLPYHINEYKLSVSTSIGIAIYPDDGKTRHDLLVNADAAMYHTKAAGRNGYHFFEASMNTNAHNQLELMQDLRLALERREFRLHYQPKFTAADGSMTGAEALIRWHHPKRGMVAPDNFIPVAEKTGLIIPIGEWVLDEACRQMREWHDAGNQQWKIAVNLSALQFNSEHLPAMVQSTLARHRLPPESLILEVTESTAMHDVEASLLTLNILAESGVNISIDDFGTGYSSLLHLKRMPACELKIDRGFINELERGSDDAAIVTAIVALGQSLNLRIVAEGVETEKQKDFLTALGCNDLQGYLMGRPMPPEQFLAAALAVKAVSPGA</sequence>
<reference evidence="6" key="2">
    <citation type="submission" date="2020-09" db="EMBL/GenBank/DDBJ databases">
        <authorList>
            <person name="Sun Q."/>
            <person name="Zhou Y."/>
        </authorList>
    </citation>
    <scope>NUCLEOTIDE SEQUENCE</scope>
    <source>
        <strain evidence="6">CGMCC 1.10998</strain>
    </source>
</reference>
<dbReference type="Gene3D" id="3.20.20.450">
    <property type="entry name" value="EAL domain"/>
    <property type="match status" value="1"/>
</dbReference>
<dbReference type="Gene3D" id="3.30.70.270">
    <property type="match status" value="1"/>
</dbReference>
<evidence type="ECO:0000259" key="5">
    <source>
        <dbReference type="PROSITE" id="PS50924"/>
    </source>
</evidence>
<accession>A0A916UUG3</accession>
<feature type="transmembrane region" description="Helical" evidence="2">
    <location>
        <begin position="140"/>
        <end position="163"/>
    </location>
</feature>
<dbReference type="SMART" id="SM00267">
    <property type="entry name" value="GGDEF"/>
    <property type="match status" value="1"/>
</dbReference>
<comment type="caution">
    <text evidence="6">The sequence shown here is derived from an EMBL/GenBank/DDBJ whole genome shotgun (WGS) entry which is preliminary data.</text>
</comment>
<dbReference type="PANTHER" id="PTHR44757:SF2">
    <property type="entry name" value="BIOFILM ARCHITECTURE MAINTENANCE PROTEIN MBAA"/>
    <property type="match status" value="1"/>
</dbReference>
<reference evidence="6" key="1">
    <citation type="journal article" date="2014" name="Int. J. Syst. Evol. Microbiol.">
        <title>Complete genome sequence of Corynebacterium casei LMG S-19264T (=DSM 44701T), isolated from a smear-ripened cheese.</title>
        <authorList>
            <consortium name="US DOE Joint Genome Institute (JGI-PGF)"/>
            <person name="Walter F."/>
            <person name="Albersmeier A."/>
            <person name="Kalinowski J."/>
            <person name="Ruckert C."/>
        </authorList>
    </citation>
    <scope>NUCLEOTIDE SEQUENCE</scope>
    <source>
        <strain evidence="6">CGMCC 1.10998</strain>
    </source>
</reference>
<dbReference type="FunFam" id="3.30.70.270:FF:000001">
    <property type="entry name" value="Diguanylate cyclase domain protein"/>
    <property type="match status" value="1"/>
</dbReference>
<dbReference type="InterPro" id="IPR029787">
    <property type="entry name" value="Nucleotide_cyclase"/>
</dbReference>
<dbReference type="InterPro" id="IPR052155">
    <property type="entry name" value="Biofilm_reg_signaling"/>
</dbReference>
<keyword evidence="2" id="KW-0472">Membrane</keyword>
<organism evidence="6 7">
    <name type="scientific">Undibacterium terreum</name>
    <dbReference type="NCBI Taxonomy" id="1224302"/>
    <lineage>
        <taxon>Bacteria</taxon>
        <taxon>Pseudomonadati</taxon>
        <taxon>Pseudomonadota</taxon>
        <taxon>Betaproteobacteria</taxon>
        <taxon>Burkholderiales</taxon>
        <taxon>Oxalobacteraceae</taxon>
        <taxon>Undibacterium</taxon>
    </lineage>
</organism>
<feature type="transmembrane region" description="Helical" evidence="2">
    <location>
        <begin position="175"/>
        <end position="195"/>
    </location>
</feature>
<dbReference type="FunFam" id="3.20.20.450:FF:000001">
    <property type="entry name" value="Cyclic di-GMP phosphodiesterase yahA"/>
    <property type="match status" value="1"/>
</dbReference>
<feature type="domain" description="MHYT" evidence="5">
    <location>
        <begin position="6"/>
        <end position="199"/>
    </location>
</feature>
<dbReference type="AlphaFoldDB" id="A0A916UUG3"/>
<keyword evidence="7" id="KW-1185">Reference proteome</keyword>
<dbReference type="InterPro" id="IPR035919">
    <property type="entry name" value="EAL_sf"/>
</dbReference>
<dbReference type="Pfam" id="PF00990">
    <property type="entry name" value="GGDEF"/>
    <property type="match status" value="1"/>
</dbReference>
<dbReference type="SUPFAM" id="SSF55073">
    <property type="entry name" value="Nucleotide cyclase"/>
    <property type="match status" value="1"/>
</dbReference>
<evidence type="ECO:0000313" key="7">
    <source>
        <dbReference type="Proteomes" id="UP000637423"/>
    </source>
</evidence>
<dbReference type="SUPFAM" id="SSF141868">
    <property type="entry name" value="EAL domain-like"/>
    <property type="match status" value="1"/>
</dbReference>
<dbReference type="NCBIfam" id="TIGR00254">
    <property type="entry name" value="GGDEF"/>
    <property type="match status" value="1"/>
</dbReference>
<dbReference type="GO" id="GO:0016020">
    <property type="term" value="C:membrane"/>
    <property type="evidence" value="ECO:0007669"/>
    <property type="project" value="UniProtKB-UniRule"/>
</dbReference>
<dbReference type="InterPro" id="IPR043128">
    <property type="entry name" value="Rev_trsase/Diguanyl_cyclase"/>
</dbReference>
<dbReference type="InterPro" id="IPR005330">
    <property type="entry name" value="MHYT_dom"/>
</dbReference>
<dbReference type="Pfam" id="PF03707">
    <property type="entry name" value="MHYT"/>
    <property type="match status" value="3"/>
</dbReference>
<gene>
    <name evidence="6" type="ORF">GCM10011396_40400</name>
</gene>
<evidence type="ECO:0000259" key="4">
    <source>
        <dbReference type="PROSITE" id="PS50887"/>
    </source>
</evidence>
<evidence type="ECO:0000256" key="1">
    <source>
        <dbReference type="ARBA" id="ARBA00051114"/>
    </source>
</evidence>
<dbReference type="GO" id="GO:0071732">
    <property type="term" value="P:cellular response to nitric oxide"/>
    <property type="evidence" value="ECO:0007669"/>
    <property type="project" value="UniProtKB-ARBA"/>
</dbReference>
<proteinExistence type="predicted"/>
<evidence type="ECO:0000313" key="6">
    <source>
        <dbReference type="EMBL" id="GGC89096.1"/>
    </source>
</evidence>
<dbReference type="PANTHER" id="PTHR44757">
    <property type="entry name" value="DIGUANYLATE CYCLASE DGCP"/>
    <property type="match status" value="1"/>
</dbReference>
<dbReference type="PROSITE" id="PS50924">
    <property type="entry name" value="MHYT"/>
    <property type="match status" value="1"/>
</dbReference>
<feature type="domain" description="GGDEF" evidence="4">
    <location>
        <begin position="293"/>
        <end position="425"/>
    </location>
</feature>
<dbReference type="CDD" id="cd01948">
    <property type="entry name" value="EAL"/>
    <property type="match status" value="1"/>
</dbReference>
<feature type="transmembrane region" description="Helical" evidence="2">
    <location>
        <begin position="42"/>
        <end position="66"/>
    </location>
</feature>
<keyword evidence="2" id="KW-0812">Transmembrane</keyword>
<feature type="domain" description="EAL" evidence="3">
    <location>
        <begin position="434"/>
        <end position="688"/>
    </location>
</feature>
<dbReference type="RefSeq" id="WP_188567909.1">
    <property type="nucleotide sequence ID" value="NZ_BMED01000004.1"/>
</dbReference>
<dbReference type="InterPro" id="IPR000160">
    <property type="entry name" value="GGDEF_dom"/>
</dbReference>
<evidence type="ECO:0000259" key="3">
    <source>
        <dbReference type="PROSITE" id="PS50883"/>
    </source>
</evidence>
<dbReference type="PROSITE" id="PS50883">
    <property type="entry name" value="EAL"/>
    <property type="match status" value="1"/>
</dbReference>
<dbReference type="SMART" id="SM00052">
    <property type="entry name" value="EAL"/>
    <property type="match status" value="1"/>
</dbReference>
<keyword evidence="2" id="KW-1133">Transmembrane helix</keyword>
<dbReference type="Proteomes" id="UP000637423">
    <property type="component" value="Unassembled WGS sequence"/>
</dbReference>
<dbReference type="EMBL" id="BMED01000004">
    <property type="protein sequence ID" value="GGC89096.1"/>
    <property type="molecule type" value="Genomic_DNA"/>
</dbReference>
<dbReference type="PROSITE" id="PS50887">
    <property type="entry name" value="GGDEF"/>
    <property type="match status" value="1"/>
</dbReference>
<comment type="catalytic activity">
    <reaction evidence="1">
        <text>3',3'-c-di-GMP + H2O = 5'-phosphoguanylyl(3'-&gt;5')guanosine + H(+)</text>
        <dbReference type="Rhea" id="RHEA:24902"/>
        <dbReference type="ChEBI" id="CHEBI:15377"/>
        <dbReference type="ChEBI" id="CHEBI:15378"/>
        <dbReference type="ChEBI" id="CHEBI:58754"/>
        <dbReference type="ChEBI" id="CHEBI:58805"/>
        <dbReference type="EC" id="3.1.4.52"/>
    </reaction>
    <physiologicalReaction direction="left-to-right" evidence="1">
        <dbReference type="Rhea" id="RHEA:24903"/>
    </physiologicalReaction>
</comment>